<comment type="caution">
    <text evidence="2">The sequence shown here is derived from an EMBL/GenBank/DDBJ whole genome shotgun (WGS) entry which is preliminary data.</text>
</comment>
<dbReference type="Proteomes" id="UP001500842">
    <property type="component" value="Unassembled WGS sequence"/>
</dbReference>
<reference evidence="2 3" key="1">
    <citation type="journal article" date="2019" name="Int. J. Syst. Evol. Microbiol.">
        <title>The Global Catalogue of Microorganisms (GCM) 10K type strain sequencing project: providing services to taxonomists for standard genome sequencing and annotation.</title>
        <authorList>
            <consortium name="The Broad Institute Genomics Platform"/>
            <consortium name="The Broad Institute Genome Sequencing Center for Infectious Disease"/>
            <person name="Wu L."/>
            <person name="Ma J."/>
        </authorList>
    </citation>
    <scope>NUCLEOTIDE SEQUENCE [LARGE SCALE GENOMIC DNA]</scope>
    <source>
        <strain evidence="2 3">JCM 14942</strain>
    </source>
</reference>
<name>A0ABN2B9R0_9ACTN</name>
<evidence type="ECO:0000313" key="2">
    <source>
        <dbReference type="EMBL" id="GAA1535406.1"/>
    </source>
</evidence>
<dbReference type="EMBL" id="BAAAOR010000030">
    <property type="protein sequence ID" value="GAA1535406.1"/>
    <property type="molecule type" value="Genomic_DNA"/>
</dbReference>
<sequence>MTTCDDATIGLAVGWPWTEMPYSTSVPITRRTLMRPAYGYDVAPTRDRAGAAYVVTESATLGDLDGGGDAERDEGDDDELLDHGGSSGM</sequence>
<gene>
    <name evidence="2" type="ORF">GCM10009788_42750</name>
</gene>
<evidence type="ECO:0000313" key="3">
    <source>
        <dbReference type="Proteomes" id="UP001500842"/>
    </source>
</evidence>
<evidence type="ECO:0000256" key="1">
    <source>
        <dbReference type="SAM" id="MobiDB-lite"/>
    </source>
</evidence>
<feature type="compositionally biased region" description="Acidic residues" evidence="1">
    <location>
        <begin position="66"/>
        <end position="80"/>
    </location>
</feature>
<organism evidence="2 3">
    <name type="scientific">Nocardioides humi</name>
    <dbReference type="NCBI Taxonomy" id="449461"/>
    <lineage>
        <taxon>Bacteria</taxon>
        <taxon>Bacillati</taxon>
        <taxon>Actinomycetota</taxon>
        <taxon>Actinomycetes</taxon>
        <taxon>Propionibacteriales</taxon>
        <taxon>Nocardioidaceae</taxon>
        <taxon>Nocardioides</taxon>
    </lineage>
</organism>
<feature type="region of interest" description="Disordered" evidence="1">
    <location>
        <begin position="61"/>
        <end position="89"/>
    </location>
</feature>
<evidence type="ECO:0008006" key="4">
    <source>
        <dbReference type="Google" id="ProtNLM"/>
    </source>
</evidence>
<keyword evidence="3" id="KW-1185">Reference proteome</keyword>
<accession>A0ABN2B9R0</accession>
<protein>
    <recommendedName>
        <fullName evidence="4">ATP-grasp target RiPP</fullName>
    </recommendedName>
</protein>
<proteinExistence type="predicted"/>